<proteinExistence type="inferred from homology"/>
<comment type="similarity">
    <text evidence="1">Belongs to the major facilitator superfamily. Phosphate:H(+) symporter (TC 2.A.1.9) family.</text>
</comment>
<organism evidence="2 3">
    <name type="scientific">Daucus carota subsp. sativus</name>
    <name type="common">Carrot</name>
    <dbReference type="NCBI Taxonomy" id="79200"/>
    <lineage>
        <taxon>Eukaryota</taxon>
        <taxon>Viridiplantae</taxon>
        <taxon>Streptophyta</taxon>
        <taxon>Embryophyta</taxon>
        <taxon>Tracheophyta</taxon>
        <taxon>Spermatophyta</taxon>
        <taxon>Magnoliopsida</taxon>
        <taxon>eudicotyledons</taxon>
        <taxon>Gunneridae</taxon>
        <taxon>Pentapetalae</taxon>
        <taxon>asterids</taxon>
        <taxon>campanulids</taxon>
        <taxon>Apiales</taxon>
        <taxon>Apiaceae</taxon>
        <taxon>Apioideae</taxon>
        <taxon>Scandiceae</taxon>
        <taxon>Daucinae</taxon>
        <taxon>Daucus</taxon>
        <taxon>Daucus sect. Daucus</taxon>
    </lineage>
</organism>
<name>A0A164T0F3_DAUCS</name>
<dbReference type="InterPro" id="IPR036259">
    <property type="entry name" value="MFS_trans_sf"/>
</dbReference>
<dbReference type="Gene3D" id="1.20.1250.20">
    <property type="entry name" value="MFS general substrate transporter like domains"/>
    <property type="match status" value="1"/>
</dbReference>
<evidence type="ECO:0000313" key="3">
    <source>
        <dbReference type="Proteomes" id="UP000077755"/>
    </source>
</evidence>
<dbReference type="AlphaFoldDB" id="A0A164T0F3"/>
<reference evidence="2" key="2">
    <citation type="submission" date="2022-03" db="EMBL/GenBank/DDBJ databases">
        <title>Draft title - Genomic analysis of global carrot germplasm unveils the trajectory of domestication and the origin of high carotenoid orange carrot.</title>
        <authorList>
            <person name="Iorizzo M."/>
            <person name="Ellison S."/>
            <person name="Senalik D."/>
            <person name="Macko-Podgorni A."/>
            <person name="Grzebelus D."/>
            <person name="Bostan H."/>
            <person name="Rolling W."/>
            <person name="Curaba J."/>
            <person name="Simon P."/>
        </authorList>
    </citation>
    <scope>NUCLEOTIDE SEQUENCE</scope>
    <source>
        <tissue evidence="2">Leaf</tissue>
    </source>
</reference>
<keyword evidence="3" id="KW-1185">Reference proteome</keyword>
<accession>A0A164T0F3</accession>
<dbReference type="PANTHER" id="PTHR11654">
    <property type="entry name" value="OLIGOPEPTIDE TRANSPORTER-RELATED"/>
    <property type="match status" value="1"/>
</dbReference>
<evidence type="ECO:0000256" key="1">
    <source>
        <dbReference type="ARBA" id="ARBA00044504"/>
    </source>
</evidence>
<dbReference type="Proteomes" id="UP000077755">
    <property type="component" value="Chromosome 7"/>
</dbReference>
<evidence type="ECO:0000313" key="2">
    <source>
        <dbReference type="EMBL" id="WOH08115.1"/>
    </source>
</evidence>
<dbReference type="Gramene" id="KZM86897">
    <property type="protein sequence ID" value="KZM86897"/>
    <property type="gene ID" value="DCAR_024031"/>
</dbReference>
<reference evidence="2" key="1">
    <citation type="journal article" date="2016" name="Nat. Genet.">
        <title>A high-quality carrot genome assembly provides new insights into carotenoid accumulation and asterid genome evolution.</title>
        <authorList>
            <person name="Iorizzo M."/>
            <person name="Ellison S."/>
            <person name="Senalik D."/>
            <person name="Zeng P."/>
            <person name="Satapoomin P."/>
            <person name="Huang J."/>
            <person name="Bowman M."/>
            <person name="Iovene M."/>
            <person name="Sanseverino W."/>
            <person name="Cavagnaro P."/>
            <person name="Yildiz M."/>
            <person name="Macko-Podgorni A."/>
            <person name="Moranska E."/>
            <person name="Grzebelus E."/>
            <person name="Grzebelus D."/>
            <person name="Ashrafi H."/>
            <person name="Zheng Z."/>
            <person name="Cheng S."/>
            <person name="Spooner D."/>
            <person name="Van Deynze A."/>
            <person name="Simon P."/>
        </authorList>
    </citation>
    <scope>NUCLEOTIDE SEQUENCE</scope>
    <source>
        <tissue evidence="2">Leaf</tissue>
    </source>
</reference>
<dbReference type="EMBL" id="CP093349">
    <property type="protein sequence ID" value="WOH08115.1"/>
    <property type="molecule type" value="Genomic_DNA"/>
</dbReference>
<gene>
    <name evidence="2" type="ORF">DCAR_0727552</name>
</gene>
<protein>
    <submittedName>
        <fullName evidence="2">Uncharacterized protein</fullName>
    </submittedName>
</protein>
<sequence length="145" mass="16015">MSVFIRNIVDCKAAAAMSAYVAQEEDIYTKDGTTDYRHKPAVKSKTGTWKACPYILDDAMRSLCSALSLTTAALGNYLSTSLVNMVTDVSTRNGGKGWIPDILNYGHLDYFFWMLALSSVMNLGVYVLVAKCYTYTKPVDPISQD</sequence>